<dbReference type="InterPro" id="IPR036390">
    <property type="entry name" value="WH_DNA-bd_sf"/>
</dbReference>
<comment type="subcellular location">
    <subcellularLocation>
        <location evidence="1">Nucleus</location>
    </subcellularLocation>
</comment>
<dbReference type="PANTHER" id="PTHR45339:SF1">
    <property type="entry name" value="HYBRID SIGNAL TRANSDUCTION HISTIDINE KINASE J"/>
    <property type="match status" value="1"/>
</dbReference>
<feature type="region of interest" description="Disordered" evidence="8">
    <location>
        <begin position="514"/>
        <end position="564"/>
    </location>
</feature>
<feature type="coiled-coil region" evidence="7">
    <location>
        <begin position="398"/>
        <end position="425"/>
    </location>
</feature>
<dbReference type="Pfam" id="PF00072">
    <property type="entry name" value="Response_reg"/>
    <property type="match status" value="1"/>
</dbReference>
<dbReference type="FunFam" id="1.10.10.10:FF:000935">
    <property type="entry name" value="Osomolarity two-component system, response regulator SKN7"/>
    <property type="match status" value="1"/>
</dbReference>
<reference evidence="10 11" key="1">
    <citation type="submission" date="2024-01" db="EMBL/GenBank/DDBJ databases">
        <title>Comparative genomics of Cryptococcus and Kwoniella reveals pathogenesis evolution and contrasting modes of karyotype evolution via chromosome fusion or intercentromeric recombination.</title>
        <authorList>
            <person name="Coelho M.A."/>
            <person name="David-Palma M."/>
            <person name="Shea T."/>
            <person name="Bowers K."/>
            <person name="McGinley-Smith S."/>
            <person name="Mohammad A.W."/>
            <person name="Gnirke A."/>
            <person name="Yurkov A.M."/>
            <person name="Nowrousian M."/>
            <person name="Sun S."/>
            <person name="Cuomo C.A."/>
            <person name="Heitman J."/>
        </authorList>
    </citation>
    <scope>NUCLEOTIDE SEQUENCE [LARGE SCALE GENOMIC DNA]</scope>
    <source>
        <strain evidence="10 11">CBS 6074</strain>
    </source>
</reference>
<dbReference type="InterPro" id="IPR000232">
    <property type="entry name" value="HSF_DNA-bd"/>
</dbReference>
<dbReference type="InterPro" id="IPR011006">
    <property type="entry name" value="CheY-like_superfamily"/>
</dbReference>
<dbReference type="InterPro" id="IPR036388">
    <property type="entry name" value="WH-like_DNA-bd_sf"/>
</dbReference>
<feature type="compositionally biased region" description="Low complexity" evidence="8">
    <location>
        <begin position="76"/>
        <end position="85"/>
    </location>
</feature>
<feature type="compositionally biased region" description="Polar residues" evidence="8">
    <location>
        <begin position="1108"/>
        <end position="1122"/>
    </location>
</feature>
<dbReference type="RefSeq" id="XP_066077286.1">
    <property type="nucleotide sequence ID" value="XM_066221189.1"/>
</dbReference>
<dbReference type="Gene3D" id="3.40.50.2300">
    <property type="match status" value="1"/>
</dbReference>
<feature type="compositionally biased region" description="Low complexity" evidence="8">
    <location>
        <begin position="527"/>
        <end position="540"/>
    </location>
</feature>
<dbReference type="GO" id="GO:0005634">
    <property type="term" value="C:nucleus"/>
    <property type="evidence" value="ECO:0007669"/>
    <property type="project" value="UniProtKB-SubCell"/>
</dbReference>
<evidence type="ECO:0000256" key="2">
    <source>
        <dbReference type="ARBA" id="ARBA00022553"/>
    </source>
</evidence>
<feature type="compositionally biased region" description="Pro residues" evidence="8">
    <location>
        <begin position="44"/>
        <end position="53"/>
    </location>
</feature>
<dbReference type="SMART" id="SM00448">
    <property type="entry name" value="REC"/>
    <property type="match status" value="1"/>
</dbReference>
<dbReference type="GO" id="GO:0043565">
    <property type="term" value="F:sequence-specific DNA binding"/>
    <property type="evidence" value="ECO:0007669"/>
    <property type="project" value="InterPro"/>
</dbReference>
<dbReference type="PROSITE" id="PS50110">
    <property type="entry name" value="RESPONSE_REGULATORY"/>
    <property type="match status" value="1"/>
</dbReference>
<dbReference type="Proteomes" id="UP001355207">
    <property type="component" value="Chromosome 7"/>
</dbReference>
<keyword evidence="2 6" id="KW-0597">Phosphoprotein</keyword>
<feature type="compositionally biased region" description="Gly residues" evidence="8">
    <location>
        <begin position="234"/>
        <end position="246"/>
    </location>
</feature>
<feature type="region of interest" description="Disordered" evidence="8">
    <location>
        <begin position="1108"/>
        <end position="1136"/>
    </location>
</feature>
<gene>
    <name evidence="10" type="ORF">L201_005459</name>
</gene>
<evidence type="ECO:0000256" key="3">
    <source>
        <dbReference type="ARBA" id="ARBA00023012"/>
    </source>
</evidence>
<keyword evidence="4" id="KW-0238">DNA-binding</keyword>
<evidence type="ECO:0000259" key="9">
    <source>
        <dbReference type="PROSITE" id="PS50110"/>
    </source>
</evidence>
<dbReference type="SUPFAM" id="SSF46785">
    <property type="entry name" value="Winged helix' DNA-binding domain"/>
    <property type="match status" value="1"/>
</dbReference>
<feature type="compositionally biased region" description="Pro residues" evidence="8">
    <location>
        <begin position="1"/>
        <end position="14"/>
    </location>
</feature>
<evidence type="ECO:0000256" key="7">
    <source>
        <dbReference type="SAM" id="Coils"/>
    </source>
</evidence>
<feature type="domain" description="Response regulatory" evidence="9">
    <location>
        <begin position="795"/>
        <end position="910"/>
    </location>
</feature>
<sequence>MSRIPSGPPYPHQIPPQSAAAAGYYGNPSLSGNPLPPVMQHQGLPPPPPPPGTGTPYASDPNLYPYDRHPQSLSHPGGPWSNSGPMPGPGPPPHPSAMPLEMYQNNPAAGPSSSRTTSAGDPYQAYAQPLRSSPGQNLPSSRQPSIQKLNANANAAWSSVHPISSGASTPGRVKLEDLVSTSDRRPTPTSIPILPPVPSNTPQSNIAIAVTENNKRPGTSGNDGAGSSGNTAAAGGGSGNAAGGTQQGPSEFIKKLYKMLEEESVAFGKGKAAGQPRDKGGKRGSVGWGRGGTTFVVWDMNDFTTKVLPQTFRHSNFSSFVRQLNKYGFSKIKHVDEESGTIKENVWEFQHPSFQAGGKSDLENIKRKAVAPRKTAGGEGEDTSPKAFGLSAEDASRINLMENRIVSLEGNLERALEEVREARARESGMMGVLKEVIGHLAASERATSGSPMSDGNYSPRILHLFKAFDSIPQPGSRSTPSTGYGAPISALPYSSQFTGQIAMAPAPTFNPLYVNGGTAQTSPRTDGTASRGSRGSMSGPTSGGGMRGVSGAPSRLGSLSGPSIVPPAAQVPTTIIPPTAVPLSTATQPQPDLVPKEEITENQAEMPTLFSGEPLSMTPMFAETPAWLTEGNQSTLPMYHRKSSDGSTLRMMYDALSGGTVPNAAGRFAEEVNGTSGATNGLESINEQETVNSAAPLDQQQQATQIVDIVMAPPGGFESADLSDIQGKSAVSVNAPSSSSLTASVNDQQNGGIVSVPAATTTSTSPSSGTTSKFKKHTNGNSALTIKPHWATTPKILVVEDDLVYRQLSSRFLSKFGCVTETVENAQGAIEKMNKDKYDLVLMDIFFGPNMDGRKATSLIRQFDNYTPIISMTSNAQPQDVDSYIRSGMNDILAKPFTKHGLFLILDKHLMHLRQAQIYEKIIPISVGVPPLSDQHVQEALAISAATIQGQGTAGLLMGLNGDANGIGGANIINDGEGGADGEHDDVVMRNPLAGSGWSDETYQLVLQQFLATGMMPDVNSLSNGSIGTGIIFSDASTFNLNPPNNRKRSIEALNDDAWEQSQLQQQQQQQQQQINGNLNGQQQQAGLGVVPGFGMVNGITIGFVPSGSTLMTHNPTMMSNDGSERDPKRPRGVVG</sequence>
<feature type="compositionally biased region" description="Polar residues" evidence="8">
    <location>
        <begin position="130"/>
        <end position="168"/>
    </location>
</feature>
<keyword evidence="3" id="KW-0902">Two-component regulatory system</keyword>
<feature type="region of interest" description="Disordered" evidence="8">
    <location>
        <begin position="756"/>
        <end position="779"/>
    </location>
</feature>
<dbReference type="CDD" id="cd17546">
    <property type="entry name" value="REC_hyHK_CKI1_RcsC-like"/>
    <property type="match status" value="1"/>
</dbReference>
<evidence type="ECO:0000256" key="5">
    <source>
        <dbReference type="ARBA" id="ARBA00023242"/>
    </source>
</evidence>
<evidence type="ECO:0000256" key="4">
    <source>
        <dbReference type="ARBA" id="ARBA00023125"/>
    </source>
</evidence>
<proteinExistence type="predicted"/>
<dbReference type="GO" id="GO:0000160">
    <property type="term" value="P:phosphorelay signal transduction system"/>
    <property type="evidence" value="ECO:0007669"/>
    <property type="project" value="UniProtKB-KW"/>
</dbReference>
<dbReference type="PRINTS" id="PR00056">
    <property type="entry name" value="HSFDOMAIN"/>
</dbReference>
<accession>A0AAX4K1A4</accession>
<dbReference type="GO" id="GO:0003700">
    <property type="term" value="F:DNA-binding transcription factor activity"/>
    <property type="evidence" value="ECO:0007669"/>
    <property type="project" value="InterPro"/>
</dbReference>
<dbReference type="Gene3D" id="1.10.10.10">
    <property type="entry name" value="Winged helix-like DNA-binding domain superfamily/Winged helix DNA-binding domain"/>
    <property type="match status" value="1"/>
</dbReference>
<feature type="compositionally biased region" description="Pro residues" evidence="8">
    <location>
        <begin position="86"/>
        <end position="96"/>
    </location>
</feature>
<keyword evidence="5" id="KW-0539">Nucleus</keyword>
<feature type="compositionally biased region" description="Low complexity" evidence="8">
    <location>
        <begin position="756"/>
        <end position="772"/>
    </location>
</feature>
<dbReference type="EMBL" id="CP144104">
    <property type="protein sequence ID" value="WWC90523.1"/>
    <property type="molecule type" value="Genomic_DNA"/>
</dbReference>
<dbReference type="PANTHER" id="PTHR45339">
    <property type="entry name" value="HYBRID SIGNAL TRANSDUCTION HISTIDINE KINASE J"/>
    <property type="match status" value="1"/>
</dbReference>
<evidence type="ECO:0000256" key="1">
    <source>
        <dbReference type="ARBA" id="ARBA00004123"/>
    </source>
</evidence>
<evidence type="ECO:0000313" key="10">
    <source>
        <dbReference type="EMBL" id="WWC90523.1"/>
    </source>
</evidence>
<name>A0AAX4K1A4_9TREE</name>
<feature type="compositionally biased region" description="Basic and acidic residues" evidence="8">
    <location>
        <begin position="173"/>
        <end position="186"/>
    </location>
</feature>
<keyword evidence="11" id="KW-1185">Reference proteome</keyword>
<dbReference type="Pfam" id="PF00447">
    <property type="entry name" value="HSF_DNA-bind"/>
    <property type="match status" value="1"/>
</dbReference>
<feature type="modified residue" description="4-aspartylphosphate" evidence="6">
    <location>
        <position position="844"/>
    </location>
</feature>
<feature type="region of interest" description="Disordered" evidence="8">
    <location>
        <begin position="1"/>
        <end position="247"/>
    </location>
</feature>
<evidence type="ECO:0000256" key="8">
    <source>
        <dbReference type="SAM" id="MobiDB-lite"/>
    </source>
</evidence>
<organism evidence="10 11">
    <name type="scientific">Kwoniella dendrophila CBS 6074</name>
    <dbReference type="NCBI Taxonomy" id="1295534"/>
    <lineage>
        <taxon>Eukaryota</taxon>
        <taxon>Fungi</taxon>
        <taxon>Dikarya</taxon>
        <taxon>Basidiomycota</taxon>
        <taxon>Agaricomycotina</taxon>
        <taxon>Tremellomycetes</taxon>
        <taxon>Tremellales</taxon>
        <taxon>Cryptococcaceae</taxon>
        <taxon>Kwoniella</taxon>
    </lineage>
</organism>
<dbReference type="GeneID" id="91096129"/>
<evidence type="ECO:0000256" key="6">
    <source>
        <dbReference type="PROSITE-ProRule" id="PRU00169"/>
    </source>
</evidence>
<feature type="compositionally biased region" description="Polar residues" evidence="8">
    <location>
        <begin position="103"/>
        <end position="119"/>
    </location>
</feature>
<dbReference type="SMART" id="SM00415">
    <property type="entry name" value="HSF"/>
    <property type="match status" value="1"/>
</dbReference>
<keyword evidence="7" id="KW-0175">Coiled coil</keyword>
<dbReference type="SUPFAM" id="SSF52172">
    <property type="entry name" value="CheY-like"/>
    <property type="match status" value="1"/>
</dbReference>
<protein>
    <recommendedName>
        <fullName evidence="9">Response regulatory domain-containing protein</fullName>
    </recommendedName>
</protein>
<dbReference type="FunFam" id="3.40.50.2300:FF:000212">
    <property type="entry name" value="Stress response regulator/HFS transcription factor"/>
    <property type="match status" value="1"/>
</dbReference>
<dbReference type="AlphaFoldDB" id="A0AAX4K1A4"/>
<evidence type="ECO:0000313" key="11">
    <source>
        <dbReference type="Proteomes" id="UP001355207"/>
    </source>
</evidence>
<dbReference type="InterPro" id="IPR001789">
    <property type="entry name" value="Sig_transdc_resp-reg_receiver"/>
</dbReference>